<dbReference type="GO" id="GO:0016791">
    <property type="term" value="F:phosphatase activity"/>
    <property type="evidence" value="ECO:0007669"/>
    <property type="project" value="TreeGrafter"/>
</dbReference>
<dbReference type="Gene3D" id="1.10.150.240">
    <property type="entry name" value="Putative phosphatase, domain 2"/>
    <property type="match status" value="1"/>
</dbReference>
<dbReference type="OrthoDB" id="40579at2759"/>
<dbReference type="SFLD" id="SFLDS00003">
    <property type="entry name" value="Haloacid_Dehalogenase"/>
    <property type="match status" value="1"/>
</dbReference>
<comment type="caution">
    <text evidence="1">The sequence shown here is derived from an EMBL/GenBank/DDBJ whole genome shotgun (WGS) entry which is preliminary data.</text>
</comment>
<keyword evidence="2" id="KW-1185">Reference proteome</keyword>
<evidence type="ECO:0000313" key="2">
    <source>
        <dbReference type="Proteomes" id="UP001165082"/>
    </source>
</evidence>
<dbReference type="Gene3D" id="3.40.50.1000">
    <property type="entry name" value="HAD superfamily/HAD-like"/>
    <property type="match status" value="1"/>
</dbReference>
<dbReference type="SFLD" id="SFLDG01129">
    <property type="entry name" value="C1.5:_HAD__Beta-PGM__Phosphata"/>
    <property type="match status" value="1"/>
</dbReference>
<dbReference type="InterPro" id="IPR023214">
    <property type="entry name" value="HAD_sf"/>
</dbReference>
<protein>
    <submittedName>
        <fullName evidence="1">Uncharacterized protein</fullName>
    </submittedName>
</protein>
<dbReference type="InterPro" id="IPR023198">
    <property type="entry name" value="PGP-like_dom2"/>
</dbReference>
<dbReference type="InterPro" id="IPR006439">
    <property type="entry name" value="HAD-SF_hydro_IA"/>
</dbReference>
<accession>A0A9W7AHV0</accession>
<dbReference type="Pfam" id="PF00702">
    <property type="entry name" value="Hydrolase"/>
    <property type="match status" value="1"/>
</dbReference>
<proteinExistence type="predicted"/>
<evidence type="ECO:0000313" key="1">
    <source>
        <dbReference type="EMBL" id="GMH68619.1"/>
    </source>
</evidence>
<gene>
    <name evidence="1" type="ORF">TrRE_jg4652</name>
</gene>
<dbReference type="Proteomes" id="UP001165082">
    <property type="component" value="Unassembled WGS sequence"/>
</dbReference>
<dbReference type="AlphaFoldDB" id="A0A9W7AHV0"/>
<organism evidence="1 2">
    <name type="scientific">Triparma retinervis</name>
    <dbReference type="NCBI Taxonomy" id="2557542"/>
    <lineage>
        <taxon>Eukaryota</taxon>
        <taxon>Sar</taxon>
        <taxon>Stramenopiles</taxon>
        <taxon>Ochrophyta</taxon>
        <taxon>Bolidophyceae</taxon>
        <taxon>Parmales</taxon>
        <taxon>Triparmaceae</taxon>
        <taxon>Triparma</taxon>
    </lineage>
</organism>
<name>A0A9W7AHV0_9STRA</name>
<sequence>MASQHHPLHGGTPRRNVSAVLFDLDGTLLDTESLSDVAMLRALKLREDLAQELNGKLPWELKSRILGMRGSEWSPIVIKYFLSTYGVGDGTPGNDVMSPSKLWGTWEDNLSELCEDVKPMKGARSLVKAFAASGLPMAIATSSQQDAVEVKRIKNEDIFSAMGVIVTGDDPAVRRGKPNPDIFLEAAARLGVDPSECLVFEDSMTGVLAGKAAGCQVVAIPDPRSDKVEFLQTADCVLRSLEEFNGSAFGIEGANLKTSTAKKRRNSRRD</sequence>
<dbReference type="PANTHER" id="PTHR18901:SF38">
    <property type="entry name" value="PSEUDOURIDINE-5'-PHOSPHATASE"/>
    <property type="match status" value="1"/>
</dbReference>
<dbReference type="NCBIfam" id="TIGR01509">
    <property type="entry name" value="HAD-SF-IA-v3"/>
    <property type="match status" value="1"/>
</dbReference>
<dbReference type="PRINTS" id="PR00413">
    <property type="entry name" value="HADHALOGNASE"/>
</dbReference>
<dbReference type="EMBL" id="BRXZ01001336">
    <property type="protein sequence ID" value="GMH68619.1"/>
    <property type="molecule type" value="Genomic_DNA"/>
</dbReference>
<dbReference type="SUPFAM" id="SSF56784">
    <property type="entry name" value="HAD-like"/>
    <property type="match status" value="1"/>
</dbReference>
<dbReference type="InterPro" id="IPR036412">
    <property type="entry name" value="HAD-like_sf"/>
</dbReference>
<reference evidence="1" key="1">
    <citation type="submission" date="2022-07" db="EMBL/GenBank/DDBJ databases">
        <title>Genome analysis of Parmales, a sister group of diatoms, reveals the evolutionary specialization of diatoms from phago-mixotrophs to photoautotrophs.</title>
        <authorList>
            <person name="Ban H."/>
            <person name="Sato S."/>
            <person name="Yoshikawa S."/>
            <person name="Kazumasa Y."/>
            <person name="Nakamura Y."/>
            <person name="Ichinomiya M."/>
            <person name="Saitoh K."/>
            <person name="Sato N."/>
            <person name="Blanc-Mathieu R."/>
            <person name="Endo H."/>
            <person name="Kuwata A."/>
            <person name="Ogata H."/>
        </authorList>
    </citation>
    <scope>NUCLEOTIDE SEQUENCE</scope>
</reference>
<dbReference type="PANTHER" id="PTHR18901">
    <property type="entry name" value="2-DEOXYGLUCOSE-6-PHOSPHATE PHOSPHATASE 2"/>
    <property type="match status" value="1"/>
</dbReference>